<name>A0A5S6QQ18_TRIMR</name>
<evidence type="ECO:0000313" key="2">
    <source>
        <dbReference type="Proteomes" id="UP000046395"/>
    </source>
</evidence>
<reference evidence="3" key="1">
    <citation type="submission" date="2019-12" db="UniProtKB">
        <authorList>
            <consortium name="WormBaseParasite"/>
        </authorList>
    </citation>
    <scope>IDENTIFICATION</scope>
</reference>
<evidence type="ECO:0000256" key="1">
    <source>
        <dbReference type="SAM" id="MobiDB-lite"/>
    </source>
</evidence>
<evidence type="ECO:0000313" key="3">
    <source>
        <dbReference type="WBParaSite" id="TMUE_2000009254.1"/>
    </source>
</evidence>
<accession>A0A5S6QQ18</accession>
<feature type="region of interest" description="Disordered" evidence="1">
    <location>
        <begin position="78"/>
        <end position="120"/>
    </location>
</feature>
<keyword evidence="2" id="KW-1185">Reference proteome</keyword>
<dbReference type="Proteomes" id="UP000046395">
    <property type="component" value="Unassembled WGS sequence"/>
</dbReference>
<dbReference type="WBParaSite" id="TMUE_2000009254.1">
    <property type="protein sequence ID" value="TMUE_2000009254.1"/>
    <property type="gene ID" value="WBGene00287247"/>
</dbReference>
<protein>
    <submittedName>
        <fullName evidence="3">Uncharacterized protein</fullName>
    </submittedName>
</protein>
<feature type="compositionally biased region" description="Polar residues" evidence="1">
    <location>
        <begin position="95"/>
        <end position="120"/>
    </location>
</feature>
<dbReference type="AlphaFoldDB" id="A0A5S6QQ18"/>
<sequence length="120" mass="13919">MLSHRTIVRKVSLHISRRVSAIISWYLNIVTLLAGKLLRNGEFVLQDQAANTEEEEDGKEVGELEEVVRWFETRGDCNRQSKRSKQKKKKEDTRNPVNYSTKCMQVDSHTLQPSVLQEHP</sequence>
<organism evidence="2 3">
    <name type="scientific">Trichuris muris</name>
    <name type="common">Mouse whipworm</name>
    <dbReference type="NCBI Taxonomy" id="70415"/>
    <lineage>
        <taxon>Eukaryota</taxon>
        <taxon>Metazoa</taxon>
        <taxon>Ecdysozoa</taxon>
        <taxon>Nematoda</taxon>
        <taxon>Enoplea</taxon>
        <taxon>Dorylaimia</taxon>
        <taxon>Trichinellida</taxon>
        <taxon>Trichuridae</taxon>
        <taxon>Trichuris</taxon>
    </lineage>
</organism>
<proteinExistence type="predicted"/>